<feature type="region of interest" description="Disordered" evidence="1">
    <location>
        <begin position="1"/>
        <end position="106"/>
    </location>
</feature>
<dbReference type="AlphaFoldDB" id="B0DSE2"/>
<sequence>MAPAKKKLSRGTQPAGGDKPSDVAETTSKNPDQSQEGGDENDVASNPSHKRTFSKTDDSDQHVAEGSSVPPSNKKAKSDAPDTLSAPDSENELESSWSDIDEKDLLVPMTPNGPNIFYGCADALFDLFKTGNSDESALWPKPKVMDAYRSLPDDEDYDSSAEDDDDESEREDFDIPCLSILCDPKDLETPEAKLLQSQFEADSDRSWYEVTLTRHLPADAPKKLRVDLEAGYYGMRTGVVGEQSLGKWWITDISVAKGESEEAITTILEKMF</sequence>
<feature type="compositionally biased region" description="Polar residues" evidence="1">
    <location>
        <begin position="24"/>
        <end position="36"/>
    </location>
</feature>
<feature type="compositionally biased region" description="Basic and acidic residues" evidence="1">
    <location>
        <begin position="54"/>
        <end position="63"/>
    </location>
</feature>
<evidence type="ECO:0000313" key="3">
    <source>
        <dbReference type="Proteomes" id="UP000001194"/>
    </source>
</evidence>
<keyword evidence="3" id="KW-1185">Reference proteome</keyword>
<dbReference type="KEGG" id="lbc:LACBIDRAFT_295420"/>
<feature type="compositionally biased region" description="Acidic residues" evidence="1">
    <location>
        <begin position="153"/>
        <end position="171"/>
    </location>
</feature>
<gene>
    <name evidence="2" type="ORF">LACBIDRAFT_295420</name>
</gene>
<dbReference type="InParanoid" id="B0DSE2"/>
<feature type="region of interest" description="Disordered" evidence="1">
    <location>
        <begin position="149"/>
        <end position="171"/>
    </location>
</feature>
<proteinExistence type="predicted"/>
<dbReference type="OrthoDB" id="3094232at2759"/>
<accession>B0DSE2</accession>
<dbReference type="GeneID" id="6082481"/>
<evidence type="ECO:0000313" key="2">
    <source>
        <dbReference type="EMBL" id="EDR02460.1"/>
    </source>
</evidence>
<dbReference type="RefSeq" id="XP_001886823.1">
    <property type="nucleotide sequence ID" value="XM_001886788.1"/>
</dbReference>
<organism evidence="3">
    <name type="scientific">Laccaria bicolor (strain S238N-H82 / ATCC MYA-4686)</name>
    <name type="common">Bicoloured deceiver</name>
    <name type="synonym">Laccaria laccata var. bicolor</name>
    <dbReference type="NCBI Taxonomy" id="486041"/>
    <lineage>
        <taxon>Eukaryota</taxon>
        <taxon>Fungi</taxon>
        <taxon>Dikarya</taxon>
        <taxon>Basidiomycota</taxon>
        <taxon>Agaricomycotina</taxon>
        <taxon>Agaricomycetes</taxon>
        <taxon>Agaricomycetidae</taxon>
        <taxon>Agaricales</taxon>
        <taxon>Agaricineae</taxon>
        <taxon>Hydnangiaceae</taxon>
        <taxon>Laccaria</taxon>
    </lineage>
</organism>
<protein>
    <submittedName>
        <fullName evidence="2">Predicted protein</fullName>
    </submittedName>
</protein>
<reference evidence="2 3" key="1">
    <citation type="journal article" date="2008" name="Nature">
        <title>The genome of Laccaria bicolor provides insights into mycorrhizal symbiosis.</title>
        <authorList>
            <person name="Martin F."/>
            <person name="Aerts A."/>
            <person name="Ahren D."/>
            <person name="Brun A."/>
            <person name="Danchin E.G.J."/>
            <person name="Duchaussoy F."/>
            <person name="Gibon J."/>
            <person name="Kohler A."/>
            <person name="Lindquist E."/>
            <person name="Pereda V."/>
            <person name="Salamov A."/>
            <person name="Shapiro H.J."/>
            <person name="Wuyts J."/>
            <person name="Blaudez D."/>
            <person name="Buee M."/>
            <person name="Brokstein P."/>
            <person name="Canbaeck B."/>
            <person name="Cohen D."/>
            <person name="Courty P.E."/>
            <person name="Coutinho P.M."/>
            <person name="Delaruelle C."/>
            <person name="Detter J.C."/>
            <person name="Deveau A."/>
            <person name="DiFazio S."/>
            <person name="Duplessis S."/>
            <person name="Fraissinet-Tachet L."/>
            <person name="Lucic E."/>
            <person name="Frey-Klett P."/>
            <person name="Fourrey C."/>
            <person name="Feussner I."/>
            <person name="Gay G."/>
            <person name="Grimwood J."/>
            <person name="Hoegger P.J."/>
            <person name="Jain P."/>
            <person name="Kilaru S."/>
            <person name="Labbe J."/>
            <person name="Lin Y.C."/>
            <person name="Legue V."/>
            <person name="Le Tacon F."/>
            <person name="Marmeisse R."/>
            <person name="Melayah D."/>
            <person name="Montanini B."/>
            <person name="Muratet M."/>
            <person name="Nehls U."/>
            <person name="Niculita-Hirzel H."/>
            <person name="Oudot-Le Secq M.P."/>
            <person name="Peter M."/>
            <person name="Quesneville H."/>
            <person name="Rajashekar B."/>
            <person name="Reich M."/>
            <person name="Rouhier N."/>
            <person name="Schmutz J."/>
            <person name="Yin T."/>
            <person name="Chalot M."/>
            <person name="Henrissat B."/>
            <person name="Kuees U."/>
            <person name="Lucas S."/>
            <person name="Van de Peer Y."/>
            <person name="Podila G.K."/>
            <person name="Polle A."/>
            <person name="Pukkila P.J."/>
            <person name="Richardson P.M."/>
            <person name="Rouze P."/>
            <person name="Sanders I.R."/>
            <person name="Stajich J.E."/>
            <person name="Tunlid A."/>
            <person name="Tuskan G."/>
            <person name="Grigoriev I.V."/>
        </authorList>
    </citation>
    <scope>NUCLEOTIDE SEQUENCE [LARGE SCALE GENOMIC DNA]</scope>
    <source>
        <strain evidence="3">S238N-H82 / ATCC MYA-4686</strain>
    </source>
</reference>
<dbReference type="HOGENOM" id="CLU_1069851_0_0_1"/>
<name>B0DSE2_LACBS</name>
<dbReference type="EMBL" id="DS547130">
    <property type="protein sequence ID" value="EDR02460.1"/>
    <property type="molecule type" value="Genomic_DNA"/>
</dbReference>
<evidence type="ECO:0000256" key="1">
    <source>
        <dbReference type="SAM" id="MobiDB-lite"/>
    </source>
</evidence>
<dbReference type="Proteomes" id="UP000001194">
    <property type="component" value="Unassembled WGS sequence"/>
</dbReference>